<organism evidence="1 2">
    <name type="scientific">Candidatus Scatomonas pullistercoris</name>
    <dbReference type="NCBI Taxonomy" id="2840920"/>
    <lineage>
        <taxon>Bacteria</taxon>
        <taxon>Bacillati</taxon>
        <taxon>Bacillota</taxon>
        <taxon>Clostridia</taxon>
        <taxon>Lachnospirales</taxon>
        <taxon>Lachnospiraceae</taxon>
        <taxon>Lachnospiraceae incertae sedis</taxon>
        <taxon>Candidatus Scatomonas</taxon>
    </lineage>
</organism>
<comment type="caution">
    <text evidence="1">The sequence shown here is derived from an EMBL/GenBank/DDBJ whole genome shotgun (WGS) entry which is preliminary data.</text>
</comment>
<sequence length="369" mass="40385">MKKTGFILALAAVLCAGCGIQKLPFQIEDVKSIEVYRFEGVPAAAEKKVVTEENEVEEVYRKLQAAGKPQQARTAGGTVISFRVKLKDGDLYERIYTAGLEPLEDMWEEISAAAVAAEEIELPSDTNHSQEPAMKAMVLRDPSGDLYFVDEKGGLFTASLPETIAGPDGESLSPEELEAGDTVELYGDGIMLESYPGQYQGVTRAVRIREGTEADAEPYRHLLEKIYTEPDPSEIPSMNLEYTEGELVTSAVLTSGNYEWTYVDENGEGHGVVACGAHILEWKDLTEIRLEGPADLKLLPSREMESAEVLRWPASARDLKDIAQAGPGAAAEVVRQEGEWVIPGAEPGYVYLVTGNWPEGYVEFGFLTE</sequence>
<gene>
    <name evidence="1" type="ORF">IAB71_09055</name>
</gene>
<protein>
    <submittedName>
        <fullName evidence="1">Uncharacterized protein</fullName>
    </submittedName>
</protein>
<dbReference type="Proteomes" id="UP000824169">
    <property type="component" value="Unassembled WGS sequence"/>
</dbReference>
<accession>A0A9D1P3M1</accession>
<evidence type="ECO:0000313" key="2">
    <source>
        <dbReference type="Proteomes" id="UP000824169"/>
    </source>
</evidence>
<name>A0A9D1P3M1_9FIRM</name>
<proteinExistence type="predicted"/>
<dbReference type="EMBL" id="DVOO01000027">
    <property type="protein sequence ID" value="HIV25904.1"/>
    <property type="molecule type" value="Genomic_DNA"/>
</dbReference>
<reference evidence="1" key="2">
    <citation type="journal article" date="2021" name="PeerJ">
        <title>Extensive microbial diversity within the chicken gut microbiome revealed by metagenomics and culture.</title>
        <authorList>
            <person name="Gilroy R."/>
            <person name="Ravi A."/>
            <person name="Getino M."/>
            <person name="Pursley I."/>
            <person name="Horton D.L."/>
            <person name="Alikhan N.F."/>
            <person name="Baker D."/>
            <person name="Gharbi K."/>
            <person name="Hall N."/>
            <person name="Watson M."/>
            <person name="Adriaenssens E.M."/>
            <person name="Foster-Nyarko E."/>
            <person name="Jarju S."/>
            <person name="Secka A."/>
            <person name="Antonio M."/>
            <person name="Oren A."/>
            <person name="Chaudhuri R.R."/>
            <person name="La Ragione R."/>
            <person name="Hildebrand F."/>
            <person name="Pallen M.J."/>
        </authorList>
    </citation>
    <scope>NUCLEOTIDE SEQUENCE</scope>
    <source>
        <strain evidence="1">CHK188-20938</strain>
    </source>
</reference>
<evidence type="ECO:0000313" key="1">
    <source>
        <dbReference type="EMBL" id="HIV25904.1"/>
    </source>
</evidence>
<dbReference type="AlphaFoldDB" id="A0A9D1P3M1"/>
<reference evidence="1" key="1">
    <citation type="submission" date="2020-10" db="EMBL/GenBank/DDBJ databases">
        <authorList>
            <person name="Gilroy R."/>
        </authorList>
    </citation>
    <scope>NUCLEOTIDE SEQUENCE</scope>
    <source>
        <strain evidence="1">CHK188-20938</strain>
    </source>
</reference>